<accession>A0A845A3K4</accession>
<proteinExistence type="predicted"/>
<dbReference type="EMBL" id="WTYQ01000001">
    <property type="protein sequence ID" value="MXP24832.1"/>
    <property type="molecule type" value="Genomic_DNA"/>
</dbReference>
<name>A0A845A3K4_9SPHN</name>
<gene>
    <name evidence="1" type="ORF">GRI39_02065</name>
</gene>
<keyword evidence="2" id="KW-1185">Reference proteome</keyword>
<reference evidence="1 2" key="1">
    <citation type="submission" date="2019-12" db="EMBL/GenBank/DDBJ databases">
        <title>Genomic-based taxomic classification of the family Erythrobacteraceae.</title>
        <authorList>
            <person name="Xu L."/>
        </authorList>
    </citation>
    <scope>NUCLEOTIDE SEQUENCE [LARGE SCALE GENOMIC DNA]</scope>
    <source>
        <strain evidence="1 2">DSM 18604</strain>
    </source>
</reference>
<comment type="caution">
    <text evidence="1">The sequence shown here is derived from an EMBL/GenBank/DDBJ whole genome shotgun (WGS) entry which is preliminary data.</text>
</comment>
<dbReference type="AlphaFoldDB" id="A0A845A3K4"/>
<evidence type="ECO:0000313" key="2">
    <source>
        <dbReference type="Proteomes" id="UP000460561"/>
    </source>
</evidence>
<organism evidence="1 2">
    <name type="scientific">Altericroceibacterium indicum</name>
    <dbReference type="NCBI Taxonomy" id="374177"/>
    <lineage>
        <taxon>Bacteria</taxon>
        <taxon>Pseudomonadati</taxon>
        <taxon>Pseudomonadota</taxon>
        <taxon>Alphaproteobacteria</taxon>
        <taxon>Sphingomonadales</taxon>
        <taxon>Erythrobacteraceae</taxon>
        <taxon>Altericroceibacterium</taxon>
    </lineage>
</organism>
<sequence length="106" mass="11248">MLQAASPALNESISRPFDLEPAREAFLRHYIDDLGTPIAIAYGLSATHADALLNAVRSKHEALSGAYCVQGSSAPELRAMGLVGPRGGLLTDLGVAVHHALKEMER</sequence>
<protein>
    <submittedName>
        <fullName evidence="1">Uncharacterized protein</fullName>
    </submittedName>
</protein>
<evidence type="ECO:0000313" key="1">
    <source>
        <dbReference type="EMBL" id="MXP24832.1"/>
    </source>
</evidence>
<dbReference type="Proteomes" id="UP000460561">
    <property type="component" value="Unassembled WGS sequence"/>
</dbReference>